<dbReference type="GO" id="GO:0006351">
    <property type="term" value="P:DNA-templated transcription"/>
    <property type="evidence" value="ECO:0007669"/>
    <property type="project" value="TreeGrafter"/>
</dbReference>
<sequence>MNPPDLNGLALFVDIINHGSITSAANASKRPKSTLSRQLSEFEERLGVRLIDRTTRTLALTEAGKALYDQAGTLVEELSEIQTAIGAYQRHPKGDLSLLWPQELFTEQMADLITEFLDAWPQINIQGTQYVGYEPSLERHYDLHFILHQQPLTASDWIGRSLMSIPVELYMAPYAQFDAPTTLKELSHSPCILQSNEHEWLFRRSTGSVAVPVMGRLTLNSPELRMRAAIRGQGIVRLPAYLAESAVRQGALKPLSFAEKPLAEQLTVVYRSRQLPLKTRLFLEHFQNHIGRLYSRL</sequence>
<dbReference type="Proteomes" id="UP000005953">
    <property type="component" value="Unassembled WGS sequence"/>
</dbReference>
<dbReference type="InterPro" id="IPR036388">
    <property type="entry name" value="WH-like_DNA-bd_sf"/>
</dbReference>
<accession>A4BJC2</accession>
<organism evidence="6 7">
    <name type="scientific">Reinekea blandensis MED297</name>
    <dbReference type="NCBI Taxonomy" id="314283"/>
    <lineage>
        <taxon>Bacteria</taxon>
        <taxon>Pseudomonadati</taxon>
        <taxon>Pseudomonadota</taxon>
        <taxon>Gammaproteobacteria</taxon>
        <taxon>Oceanospirillales</taxon>
        <taxon>Saccharospirillaceae</taxon>
        <taxon>Reinekea</taxon>
    </lineage>
</organism>
<keyword evidence="4" id="KW-0804">Transcription</keyword>
<dbReference type="EMBL" id="AAOE01000032">
    <property type="protein sequence ID" value="EAR07780.1"/>
    <property type="molecule type" value="Genomic_DNA"/>
</dbReference>
<comment type="similarity">
    <text evidence="1">Belongs to the LysR transcriptional regulatory family.</text>
</comment>
<feature type="domain" description="HTH lysR-type" evidence="5">
    <location>
        <begin position="4"/>
        <end position="61"/>
    </location>
</feature>
<dbReference type="RefSeq" id="WP_008047351.1">
    <property type="nucleotide sequence ID" value="NZ_CH724154.1"/>
</dbReference>
<proteinExistence type="inferred from homology"/>
<dbReference type="AlphaFoldDB" id="A4BJC2"/>
<dbReference type="PANTHER" id="PTHR30537">
    <property type="entry name" value="HTH-TYPE TRANSCRIPTIONAL REGULATOR"/>
    <property type="match status" value="1"/>
</dbReference>
<evidence type="ECO:0000256" key="4">
    <source>
        <dbReference type="ARBA" id="ARBA00023163"/>
    </source>
</evidence>
<dbReference type="InterPro" id="IPR000847">
    <property type="entry name" value="LysR_HTH_N"/>
</dbReference>
<evidence type="ECO:0000313" key="7">
    <source>
        <dbReference type="Proteomes" id="UP000005953"/>
    </source>
</evidence>
<comment type="caution">
    <text evidence="6">The sequence shown here is derived from an EMBL/GenBank/DDBJ whole genome shotgun (WGS) entry which is preliminary data.</text>
</comment>
<evidence type="ECO:0000256" key="2">
    <source>
        <dbReference type="ARBA" id="ARBA00023015"/>
    </source>
</evidence>
<dbReference type="OrthoDB" id="9815676at2"/>
<gene>
    <name evidence="6" type="ORF">MED297_03235</name>
</gene>
<keyword evidence="7" id="KW-1185">Reference proteome</keyword>
<reference evidence="6 7" key="1">
    <citation type="submission" date="2006-02" db="EMBL/GenBank/DDBJ databases">
        <authorList>
            <person name="Pinhassi J."/>
            <person name="Pedros-Alio C."/>
            <person name="Ferriera S."/>
            <person name="Johnson J."/>
            <person name="Kravitz S."/>
            <person name="Halpern A."/>
            <person name="Remington K."/>
            <person name="Beeson K."/>
            <person name="Tran B."/>
            <person name="Rogers Y.-H."/>
            <person name="Friedman R."/>
            <person name="Venter J.C."/>
        </authorList>
    </citation>
    <scope>NUCLEOTIDE SEQUENCE [LARGE SCALE GENOMIC DNA]</scope>
    <source>
        <strain evidence="6 7">MED297</strain>
    </source>
</reference>
<dbReference type="HOGENOM" id="CLU_039613_16_2_6"/>
<dbReference type="InterPro" id="IPR036390">
    <property type="entry name" value="WH_DNA-bd_sf"/>
</dbReference>
<dbReference type="GO" id="GO:0043565">
    <property type="term" value="F:sequence-specific DNA binding"/>
    <property type="evidence" value="ECO:0007669"/>
    <property type="project" value="TreeGrafter"/>
</dbReference>
<keyword evidence="2" id="KW-0805">Transcription regulation</keyword>
<dbReference type="FunFam" id="1.10.10.10:FF:000001">
    <property type="entry name" value="LysR family transcriptional regulator"/>
    <property type="match status" value="1"/>
</dbReference>
<dbReference type="SUPFAM" id="SSF53850">
    <property type="entry name" value="Periplasmic binding protein-like II"/>
    <property type="match status" value="1"/>
</dbReference>
<name>A4BJC2_9GAMM</name>
<protein>
    <submittedName>
        <fullName evidence="6">Transcriptional regulator, LysR family protein</fullName>
    </submittedName>
</protein>
<evidence type="ECO:0000313" key="6">
    <source>
        <dbReference type="EMBL" id="EAR07780.1"/>
    </source>
</evidence>
<dbReference type="Gene3D" id="3.40.190.290">
    <property type="match status" value="1"/>
</dbReference>
<evidence type="ECO:0000256" key="3">
    <source>
        <dbReference type="ARBA" id="ARBA00023125"/>
    </source>
</evidence>
<dbReference type="PANTHER" id="PTHR30537:SF68">
    <property type="entry name" value="TRANSCRIPTIONAL REGULATOR-RELATED"/>
    <property type="match status" value="1"/>
</dbReference>
<evidence type="ECO:0000259" key="5">
    <source>
        <dbReference type="PROSITE" id="PS50931"/>
    </source>
</evidence>
<dbReference type="InterPro" id="IPR058163">
    <property type="entry name" value="LysR-type_TF_proteobact-type"/>
</dbReference>
<dbReference type="Pfam" id="PF03466">
    <property type="entry name" value="LysR_substrate"/>
    <property type="match status" value="1"/>
</dbReference>
<dbReference type="Gene3D" id="1.10.10.10">
    <property type="entry name" value="Winged helix-like DNA-binding domain superfamily/Winged helix DNA-binding domain"/>
    <property type="match status" value="1"/>
</dbReference>
<dbReference type="InterPro" id="IPR005119">
    <property type="entry name" value="LysR_subst-bd"/>
</dbReference>
<dbReference type="SUPFAM" id="SSF46785">
    <property type="entry name" value="Winged helix' DNA-binding domain"/>
    <property type="match status" value="1"/>
</dbReference>
<dbReference type="GO" id="GO:0003700">
    <property type="term" value="F:DNA-binding transcription factor activity"/>
    <property type="evidence" value="ECO:0007669"/>
    <property type="project" value="InterPro"/>
</dbReference>
<evidence type="ECO:0000256" key="1">
    <source>
        <dbReference type="ARBA" id="ARBA00009437"/>
    </source>
</evidence>
<dbReference type="STRING" id="314283.MED297_03235"/>
<keyword evidence="3" id="KW-0238">DNA-binding</keyword>
<dbReference type="PROSITE" id="PS50931">
    <property type="entry name" value="HTH_LYSR"/>
    <property type="match status" value="1"/>
</dbReference>
<dbReference type="Pfam" id="PF00126">
    <property type="entry name" value="HTH_1"/>
    <property type="match status" value="1"/>
</dbReference>